<sequence>MGEATEPTDLTNKSVAKAVALLRALAAHPRTGATVTTLAKAVGLSRPTAFRLLQTLQQEGLVDRVDTNYVLGWELARLGRRADPAAGLVAHAQPLLQELADAVNESVTLSVPNLEGGLDLVAEAAGSHVLGALARNMVGQRYPLHASSTGKVMLAERSPERLRAELPETLPAYTPFTITDREALLTELGQVREQGYAIIDNELEPELLSLSRPVRDRSGTLIAILTLNGPRTRFTRSRIPSGLQEMQKTIDRLTELLWGGPSF</sequence>
<comment type="caution">
    <text evidence="6">The sequence shown here is derived from an EMBL/GenBank/DDBJ whole genome shotgun (WGS) entry which is preliminary data.</text>
</comment>
<keyword evidence="7" id="KW-1185">Reference proteome</keyword>
<dbReference type="InterPro" id="IPR005471">
    <property type="entry name" value="Tscrpt_reg_IclR_N"/>
</dbReference>
<dbReference type="InterPro" id="IPR036388">
    <property type="entry name" value="WH-like_DNA-bd_sf"/>
</dbReference>
<evidence type="ECO:0000256" key="2">
    <source>
        <dbReference type="ARBA" id="ARBA00023125"/>
    </source>
</evidence>
<evidence type="ECO:0000256" key="1">
    <source>
        <dbReference type="ARBA" id="ARBA00023015"/>
    </source>
</evidence>
<keyword evidence="2" id="KW-0238">DNA-binding</keyword>
<protein>
    <submittedName>
        <fullName evidence="6">IclR family transcriptional regulator</fullName>
    </submittedName>
</protein>
<dbReference type="EMBL" id="BAABIC010000010">
    <property type="protein sequence ID" value="GAA4692247.1"/>
    <property type="molecule type" value="Genomic_DNA"/>
</dbReference>
<dbReference type="Pfam" id="PF01614">
    <property type="entry name" value="IclR_C"/>
    <property type="match status" value="1"/>
</dbReference>
<dbReference type="SUPFAM" id="SSF55781">
    <property type="entry name" value="GAF domain-like"/>
    <property type="match status" value="1"/>
</dbReference>
<name>A0ABP8WM98_9PSEU</name>
<keyword evidence="1" id="KW-0805">Transcription regulation</keyword>
<dbReference type="PROSITE" id="PS51077">
    <property type="entry name" value="HTH_ICLR"/>
    <property type="match status" value="1"/>
</dbReference>
<dbReference type="PROSITE" id="PS51078">
    <property type="entry name" value="ICLR_ED"/>
    <property type="match status" value="1"/>
</dbReference>
<dbReference type="RefSeq" id="WP_345381281.1">
    <property type="nucleotide sequence ID" value="NZ_BAABIC010000010.1"/>
</dbReference>
<dbReference type="InterPro" id="IPR014757">
    <property type="entry name" value="Tscrpt_reg_IclR_C"/>
</dbReference>
<dbReference type="Gene3D" id="1.10.10.10">
    <property type="entry name" value="Winged helix-like DNA-binding domain superfamily/Winged helix DNA-binding domain"/>
    <property type="match status" value="1"/>
</dbReference>
<gene>
    <name evidence="6" type="ORF">GCM10023215_31670</name>
</gene>
<feature type="domain" description="IclR-ED" evidence="5">
    <location>
        <begin position="74"/>
        <end position="259"/>
    </location>
</feature>
<dbReference type="Gene3D" id="3.30.450.40">
    <property type="match status" value="1"/>
</dbReference>
<dbReference type="Pfam" id="PF09339">
    <property type="entry name" value="HTH_IclR"/>
    <property type="match status" value="1"/>
</dbReference>
<dbReference type="PANTHER" id="PTHR30136:SF35">
    <property type="entry name" value="HTH-TYPE TRANSCRIPTIONAL REGULATOR RV1719"/>
    <property type="match status" value="1"/>
</dbReference>
<feature type="domain" description="HTH iclR-type" evidence="4">
    <location>
        <begin position="12"/>
        <end position="73"/>
    </location>
</feature>
<dbReference type="InterPro" id="IPR036390">
    <property type="entry name" value="WH_DNA-bd_sf"/>
</dbReference>
<reference evidence="7" key="1">
    <citation type="journal article" date="2019" name="Int. J. Syst. Evol. Microbiol.">
        <title>The Global Catalogue of Microorganisms (GCM) 10K type strain sequencing project: providing services to taxonomists for standard genome sequencing and annotation.</title>
        <authorList>
            <consortium name="The Broad Institute Genomics Platform"/>
            <consortium name="The Broad Institute Genome Sequencing Center for Infectious Disease"/>
            <person name="Wu L."/>
            <person name="Ma J."/>
        </authorList>
    </citation>
    <scope>NUCLEOTIDE SEQUENCE [LARGE SCALE GENOMIC DNA]</scope>
    <source>
        <strain evidence="7">JCM 18055</strain>
    </source>
</reference>
<keyword evidence="3" id="KW-0804">Transcription</keyword>
<accession>A0ABP8WM98</accession>
<organism evidence="6 7">
    <name type="scientific">Pseudonocardia yuanmonensis</name>
    <dbReference type="NCBI Taxonomy" id="1095914"/>
    <lineage>
        <taxon>Bacteria</taxon>
        <taxon>Bacillati</taxon>
        <taxon>Actinomycetota</taxon>
        <taxon>Actinomycetes</taxon>
        <taxon>Pseudonocardiales</taxon>
        <taxon>Pseudonocardiaceae</taxon>
        <taxon>Pseudonocardia</taxon>
    </lineage>
</organism>
<evidence type="ECO:0000259" key="4">
    <source>
        <dbReference type="PROSITE" id="PS51077"/>
    </source>
</evidence>
<proteinExistence type="predicted"/>
<evidence type="ECO:0000313" key="7">
    <source>
        <dbReference type="Proteomes" id="UP001500325"/>
    </source>
</evidence>
<dbReference type="PANTHER" id="PTHR30136">
    <property type="entry name" value="HELIX-TURN-HELIX TRANSCRIPTIONAL REGULATOR, ICLR FAMILY"/>
    <property type="match status" value="1"/>
</dbReference>
<dbReference type="SUPFAM" id="SSF46785">
    <property type="entry name" value="Winged helix' DNA-binding domain"/>
    <property type="match status" value="1"/>
</dbReference>
<evidence type="ECO:0000256" key="3">
    <source>
        <dbReference type="ARBA" id="ARBA00023163"/>
    </source>
</evidence>
<dbReference type="Proteomes" id="UP001500325">
    <property type="component" value="Unassembled WGS sequence"/>
</dbReference>
<dbReference type="SMART" id="SM00346">
    <property type="entry name" value="HTH_ICLR"/>
    <property type="match status" value="1"/>
</dbReference>
<evidence type="ECO:0000313" key="6">
    <source>
        <dbReference type="EMBL" id="GAA4692247.1"/>
    </source>
</evidence>
<dbReference type="InterPro" id="IPR050707">
    <property type="entry name" value="HTH_MetabolicPath_Reg"/>
</dbReference>
<evidence type="ECO:0000259" key="5">
    <source>
        <dbReference type="PROSITE" id="PS51078"/>
    </source>
</evidence>
<dbReference type="InterPro" id="IPR029016">
    <property type="entry name" value="GAF-like_dom_sf"/>
</dbReference>